<comment type="function">
    <text evidence="2 10 12">Catalyzes the transfer of a dimethylallyl group onto the adenine at position 37 in tRNAs that read codons beginning with uridine, leading to the formation of N6-(dimethylallyl)adenosine (i(6)A).</text>
</comment>
<keyword evidence="5 10" id="KW-0819">tRNA processing</keyword>
<accession>F0EZC4</accession>
<dbReference type="AlphaFoldDB" id="F0EZC4"/>
<keyword evidence="8 10" id="KW-0460">Magnesium</keyword>
<dbReference type="PANTHER" id="PTHR11088:SF60">
    <property type="entry name" value="TRNA DIMETHYLALLYLTRANSFERASE"/>
    <property type="match status" value="1"/>
</dbReference>
<evidence type="ECO:0000256" key="3">
    <source>
        <dbReference type="ARBA" id="ARBA00005842"/>
    </source>
</evidence>
<evidence type="ECO:0000256" key="6">
    <source>
        <dbReference type="ARBA" id="ARBA00022741"/>
    </source>
</evidence>
<dbReference type="HAMAP" id="MF_00185">
    <property type="entry name" value="IPP_trans"/>
    <property type="match status" value="1"/>
</dbReference>
<dbReference type="HOGENOM" id="CLU_032616_0_0_4"/>
<feature type="binding site" evidence="10">
    <location>
        <begin position="16"/>
        <end position="23"/>
    </location>
    <ligand>
        <name>ATP</name>
        <dbReference type="ChEBI" id="CHEBI:30616"/>
    </ligand>
</feature>
<comment type="caution">
    <text evidence="14">The sequence shown here is derived from an EMBL/GenBank/DDBJ whole genome shotgun (WGS) entry which is preliminary data.</text>
</comment>
<evidence type="ECO:0000256" key="10">
    <source>
        <dbReference type="HAMAP-Rule" id="MF_00185"/>
    </source>
</evidence>
<keyword evidence="4 10" id="KW-0808">Transferase</keyword>
<organism evidence="14 15">
    <name type="scientific">Kingella denitrificans ATCC 33394</name>
    <dbReference type="NCBI Taxonomy" id="888741"/>
    <lineage>
        <taxon>Bacteria</taxon>
        <taxon>Pseudomonadati</taxon>
        <taxon>Pseudomonadota</taxon>
        <taxon>Betaproteobacteria</taxon>
        <taxon>Neisseriales</taxon>
        <taxon>Neisseriaceae</taxon>
        <taxon>Kingella</taxon>
    </lineage>
</organism>
<dbReference type="GO" id="GO:0052381">
    <property type="term" value="F:tRNA dimethylallyltransferase activity"/>
    <property type="evidence" value="ECO:0007669"/>
    <property type="project" value="UniProtKB-UniRule"/>
</dbReference>
<dbReference type="NCBIfam" id="TIGR00174">
    <property type="entry name" value="miaA"/>
    <property type="match status" value="1"/>
</dbReference>
<evidence type="ECO:0000256" key="9">
    <source>
        <dbReference type="ARBA" id="ARBA00049563"/>
    </source>
</evidence>
<evidence type="ECO:0000256" key="12">
    <source>
        <dbReference type="RuleBase" id="RU003784"/>
    </source>
</evidence>
<dbReference type="InterPro" id="IPR018022">
    <property type="entry name" value="IPT"/>
</dbReference>
<comment type="similarity">
    <text evidence="3 10 13">Belongs to the IPP transferase family.</text>
</comment>
<evidence type="ECO:0000256" key="13">
    <source>
        <dbReference type="RuleBase" id="RU003785"/>
    </source>
</evidence>
<comment type="subunit">
    <text evidence="10">Monomer.</text>
</comment>
<gene>
    <name evidence="10 14" type="primary">miaA</name>
    <name evidence="14" type="ORF">HMPREF9098_1208</name>
</gene>
<feature type="site" description="Interaction with substrate tRNA" evidence="10">
    <location>
        <position position="129"/>
    </location>
</feature>
<name>F0EZC4_9NEIS</name>
<dbReference type="EMBL" id="AEWV01000020">
    <property type="protein sequence ID" value="EGC17381.1"/>
    <property type="molecule type" value="Genomic_DNA"/>
</dbReference>
<dbReference type="EC" id="2.5.1.75" evidence="10"/>
<keyword evidence="6 10" id="KW-0547">Nucleotide-binding</keyword>
<comment type="caution">
    <text evidence="10">Lacks conserved residue(s) required for the propagation of feature annotation.</text>
</comment>
<dbReference type="GO" id="GO:0006400">
    <property type="term" value="P:tRNA modification"/>
    <property type="evidence" value="ECO:0007669"/>
    <property type="project" value="TreeGrafter"/>
</dbReference>
<evidence type="ECO:0000256" key="1">
    <source>
        <dbReference type="ARBA" id="ARBA00001946"/>
    </source>
</evidence>
<dbReference type="InterPro" id="IPR039657">
    <property type="entry name" value="Dimethylallyltransferase"/>
</dbReference>
<reference evidence="14 15" key="1">
    <citation type="submission" date="2011-01" db="EMBL/GenBank/DDBJ databases">
        <authorList>
            <person name="Muzny D."/>
            <person name="Qin X."/>
            <person name="Deng J."/>
            <person name="Jiang H."/>
            <person name="Liu Y."/>
            <person name="Qu J."/>
            <person name="Song X.-Z."/>
            <person name="Zhang L."/>
            <person name="Thornton R."/>
            <person name="Coyle M."/>
            <person name="Francisco L."/>
            <person name="Jackson L."/>
            <person name="Javaid M."/>
            <person name="Korchina V."/>
            <person name="Kovar C."/>
            <person name="Mata R."/>
            <person name="Mathew T."/>
            <person name="Ngo R."/>
            <person name="Nguyen L."/>
            <person name="Nguyen N."/>
            <person name="Okwuonu G."/>
            <person name="Ongeri F."/>
            <person name="Pham C."/>
            <person name="Simmons D."/>
            <person name="Wilczek-Boney K."/>
            <person name="Hale W."/>
            <person name="Jakkamsetti A."/>
            <person name="Pham P."/>
            <person name="Ruth R."/>
            <person name="San Lucas F."/>
            <person name="Warren J."/>
            <person name="Zhang J."/>
            <person name="Zhao Z."/>
            <person name="Zhou C."/>
            <person name="Zhu D."/>
            <person name="Lee S."/>
            <person name="Bess C."/>
            <person name="Blankenburg K."/>
            <person name="Forbes L."/>
            <person name="Fu Q."/>
            <person name="Gubbala S."/>
            <person name="Hirani K."/>
            <person name="Jayaseelan J.C."/>
            <person name="Lara F."/>
            <person name="Munidasa M."/>
            <person name="Palculict T."/>
            <person name="Patil S."/>
            <person name="Pu L.-L."/>
            <person name="Saada N."/>
            <person name="Tang L."/>
            <person name="Weissenberger G."/>
            <person name="Zhu Y."/>
            <person name="Hemphill L."/>
            <person name="Shang Y."/>
            <person name="Youmans B."/>
            <person name="Ayvaz T."/>
            <person name="Ross M."/>
            <person name="Santibanez J."/>
            <person name="Aqrawi P."/>
            <person name="Gross S."/>
            <person name="Joshi V."/>
            <person name="Fowler G."/>
            <person name="Nazareth L."/>
            <person name="Reid J."/>
            <person name="Worley K."/>
            <person name="Petrosino J."/>
            <person name="Highlander S."/>
            <person name="Gibbs R."/>
        </authorList>
    </citation>
    <scope>NUCLEOTIDE SEQUENCE [LARGE SCALE GENOMIC DNA]</scope>
    <source>
        <strain evidence="14 15">ATCC 33394</strain>
    </source>
</reference>
<dbReference type="InterPro" id="IPR027417">
    <property type="entry name" value="P-loop_NTPase"/>
</dbReference>
<dbReference type="STRING" id="888741.HMPREF9098_1208"/>
<evidence type="ECO:0000256" key="2">
    <source>
        <dbReference type="ARBA" id="ARBA00003213"/>
    </source>
</evidence>
<dbReference type="GO" id="GO:0005524">
    <property type="term" value="F:ATP binding"/>
    <property type="evidence" value="ECO:0007669"/>
    <property type="project" value="UniProtKB-UniRule"/>
</dbReference>
<evidence type="ECO:0000313" key="14">
    <source>
        <dbReference type="EMBL" id="EGC17381.1"/>
    </source>
</evidence>
<evidence type="ECO:0000256" key="8">
    <source>
        <dbReference type="ARBA" id="ARBA00022842"/>
    </source>
</evidence>
<sequence length="322" mass="35499">MQNRPAMTASALAIIAPTASGKTALSLRIAAEVPCEIISLDSALVYRDMDIGTAKPSAAEQAAVPHHLIDIITPMESYSAADFVGDCVRLAGEIRARGRLPLIVGGTMMYYHALTQGLNELPEADATVRAELQRQKQQHGLHSLYEQLRRADPETAARLPPGDSQRIERALEVFLLTGKPLSQHIRAAQSAPALPLHTIALIPEDRSRLHAQINRRFEQMLDNGFVDEVRRLQQKYPDLPPDGTAMRCVGYRQVWQYLDGQINKSELVAQGQAATRQLAKRQLTWLRKLPADAVFDPFGTPDYVQAACETAQTLYSSIKSAS</sequence>
<feature type="binding site" evidence="10">
    <location>
        <begin position="18"/>
        <end position="23"/>
    </location>
    <ligand>
        <name>substrate</name>
    </ligand>
</feature>
<keyword evidence="7 10" id="KW-0067">ATP-binding</keyword>
<dbReference type="Proteomes" id="UP000004088">
    <property type="component" value="Unassembled WGS sequence"/>
</dbReference>
<keyword evidence="15" id="KW-1185">Reference proteome</keyword>
<feature type="site" description="Interaction with substrate tRNA" evidence="10">
    <location>
        <position position="107"/>
    </location>
</feature>
<dbReference type="Gene3D" id="1.10.20.140">
    <property type="match status" value="1"/>
</dbReference>
<feature type="region of interest" description="Interaction with substrate tRNA" evidence="10">
    <location>
        <begin position="165"/>
        <end position="169"/>
    </location>
</feature>
<evidence type="ECO:0000256" key="5">
    <source>
        <dbReference type="ARBA" id="ARBA00022694"/>
    </source>
</evidence>
<feature type="region of interest" description="Interaction with substrate tRNA" evidence="10">
    <location>
        <begin position="41"/>
        <end position="44"/>
    </location>
</feature>
<comment type="cofactor">
    <cofactor evidence="1 10">
        <name>Mg(2+)</name>
        <dbReference type="ChEBI" id="CHEBI:18420"/>
    </cofactor>
</comment>
<proteinExistence type="inferred from homology"/>
<protein>
    <recommendedName>
        <fullName evidence="10">tRNA dimethylallyltransferase</fullName>
        <ecNumber evidence="10">2.5.1.75</ecNumber>
    </recommendedName>
    <alternativeName>
        <fullName evidence="10">Dimethylallyl diphosphate:tRNA dimethylallyltransferase</fullName>
        <shortName evidence="10">DMAPP:tRNA dimethylallyltransferase</shortName>
        <shortName evidence="10">DMATase</shortName>
    </alternativeName>
    <alternativeName>
        <fullName evidence="10">Isopentenyl-diphosphate:tRNA isopentenyltransferase</fullName>
        <shortName evidence="10">IPP transferase</shortName>
        <shortName evidence="10">IPPT</shortName>
        <shortName evidence="10">IPTase</shortName>
    </alternativeName>
</protein>
<evidence type="ECO:0000313" key="15">
    <source>
        <dbReference type="Proteomes" id="UP000004088"/>
    </source>
</evidence>
<dbReference type="Pfam" id="PF01715">
    <property type="entry name" value="IPPT"/>
    <property type="match status" value="1"/>
</dbReference>
<dbReference type="FunFam" id="1.10.20.140:FF:000001">
    <property type="entry name" value="tRNA dimethylallyltransferase"/>
    <property type="match status" value="1"/>
</dbReference>
<comment type="catalytic activity">
    <reaction evidence="9 10 11">
        <text>adenosine(37) in tRNA + dimethylallyl diphosphate = N(6)-dimethylallyladenosine(37) in tRNA + diphosphate</text>
        <dbReference type="Rhea" id="RHEA:26482"/>
        <dbReference type="Rhea" id="RHEA-COMP:10162"/>
        <dbReference type="Rhea" id="RHEA-COMP:10375"/>
        <dbReference type="ChEBI" id="CHEBI:33019"/>
        <dbReference type="ChEBI" id="CHEBI:57623"/>
        <dbReference type="ChEBI" id="CHEBI:74411"/>
        <dbReference type="ChEBI" id="CHEBI:74415"/>
        <dbReference type="EC" id="2.5.1.75"/>
    </reaction>
</comment>
<evidence type="ECO:0000256" key="4">
    <source>
        <dbReference type="ARBA" id="ARBA00022679"/>
    </source>
</evidence>
<evidence type="ECO:0000256" key="7">
    <source>
        <dbReference type="ARBA" id="ARBA00022840"/>
    </source>
</evidence>
<dbReference type="PANTHER" id="PTHR11088">
    <property type="entry name" value="TRNA DIMETHYLALLYLTRANSFERASE"/>
    <property type="match status" value="1"/>
</dbReference>
<dbReference type="SUPFAM" id="SSF52540">
    <property type="entry name" value="P-loop containing nucleoside triphosphate hydrolases"/>
    <property type="match status" value="1"/>
</dbReference>
<dbReference type="Gene3D" id="3.40.50.300">
    <property type="entry name" value="P-loop containing nucleotide triphosphate hydrolases"/>
    <property type="match status" value="1"/>
</dbReference>
<evidence type="ECO:0000256" key="11">
    <source>
        <dbReference type="RuleBase" id="RU003783"/>
    </source>
</evidence>
<feature type="region of interest" description="Interaction with substrate tRNA" evidence="10">
    <location>
        <begin position="247"/>
        <end position="252"/>
    </location>
</feature>